<protein>
    <recommendedName>
        <fullName evidence="9">Membrane fusion protein (MFP) family protein</fullName>
    </recommendedName>
</protein>
<evidence type="ECO:0000256" key="8">
    <source>
        <dbReference type="ARBA" id="ARBA00023136"/>
    </source>
</evidence>
<accession>A0A7X0IVH6</accession>
<proteinExistence type="inferred from homology"/>
<evidence type="ECO:0000256" key="7">
    <source>
        <dbReference type="ARBA" id="ARBA00022989"/>
    </source>
</evidence>
<evidence type="ECO:0000256" key="3">
    <source>
        <dbReference type="ARBA" id="ARBA00022448"/>
    </source>
</evidence>
<keyword evidence="8 9" id="KW-0472">Membrane</keyword>
<dbReference type="Gene3D" id="2.40.30.170">
    <property type="match status" value="1"/>
</dbReference>
<dbReference type="EMBL" id="JACHBG010000013">
    <property type="protein sequence ID" value="MBB6487377.1"/>
    <property type="molecule type" value="Genomic_DNA"/>
</dbReference>
<dbReference type="Pfam" id="PF26002">
    <property type="entry name" value="Beta-barrel_AprE"/>
    <property type="match status" value="1"/>
</dbReference>
<comment type="similarity">
    <text evidence="2 9">Belongs to the membrane fusion protein (MFP) (TC 8.A.1) family.</text>
</comment>
<feature type="coiled-coil region" evidence="10">
    <location>
        <begin position="154"/>
        <end position="181"/>
    </location>
</feature>
<keyword evidence="3 9" id="KW-0813">Transport</keyword>
<evidence type="ECO:0000256" key="5">
    <source>
        <dbReference type="ARBA" id="ARBA00022519"/>
    </source>
</evidence>
<keyword evidence="7 9" id="KW-1133">Transmembrane helix</keyword>
<dbReference type="Proteomes" id="UP000565576">
    <property type="component" value="Unassembled WGS sequence"/>
</dbReference>
<evidence type="ECO:0000313" key="13">
    <source>
        <dbReference type="EMBL" id="MBB6487377.1"/>
    </source>
</evidence>
<evidence type="ECO:0000259" key="11">
    <source>
        <dbReference type="Pfam" id="PF25994"/>
    </source>
</evidence>
<keyword evidence="5 9" id="KW-0997">Cell inner membrane</keyword>
<evidence type="ECO:0000256" key="1">
    <source>
        <dbReference type="ARBA" id="ARBA00004377"/>
    </source>
</evidence>
<dbReference type="InterPro" id="IPR010129">
    <property type="entry name" value="T1SS_HlyD"/>
</dbReference>
<dbReference type="PRINTS" id="PR01490">
    <property type="entry name" value="RTXTOXIND"/>
</dbReference>
<evidence type="ECO:0000256" key="6">
    <source>
        <dbReference type="ARBA" id="ARBA00022692"/>
    </source>
</evidence>
<dbReference type="InterPro" id="IPR058982">
    <property type="entry name" value="Beta-barrel_AprE"/>
</dbReference>
<keyword evidence="4 9" id="KW-1003">Cell membrane</keyword>
<sequence length="437" mass="47352">MSDDGPLPSTDRAIRRLSLSVVVAIVLLFGVMGGLAAATRISGAVIASGSLVVDSYVKPVKHLKGGIASVIFVRNGDHVDAGQVLVRLDDTQTRASLAIIRKRLNELSARTARLVAERDGKSDITFPVDLLSATGNEDVRAMLTGEQQLFGDRLASSQGQKAQLRERVQQLRQEITGLIAQEQGKRREIALIAKELGSLEGLLNQGIISATKVYSLQRESASLTGDLGNLVSSIAQTRGKIAETELQILQVDADRSSQVSEQLRQAQSDLGQFAERMVAAEDDLKRIDIRSPQAGIVDQLGVHAQGAVISPAETVMQIVPDKDALVAELKLAPQDIDQITVGQPVSLRFPAFNQRITPELNGRVETVSADLVTDQHSGQSYYIVRARVSKDEWGRLGPLTPLPGMPVEAFMQTGERTVLAYLTKPMADQIRRAFKED</sequence>
<name>A0A7X0IVH6_9HYPH</name>
<dbReference type="RefSeq" id="WP_184708203.1">
    <property type="nucleotide sequence ID" value="NZ_JACHBG010000013.1"/>
</dbReference>
<gene>
    <name evidence="13" type="ORF">GGD46_004679</name>
</gene>
<dbReference type="AlphaFoldDB" id="A0A7X0IVH6"/>
<evidence type="ECO:0000313" key="14">
    <source>
        <dbReference type="Proteomes" id="UP000565576"/>
    </source>
</evidence>
<comment type="subcellular location">
    <subcellularLocation>
        <location evidence="1 9">Cell inner membrane</location>
        <topology evidence="1 9">Single-pass membrane protein</topology>
    </subcellularLocation>
</comment>
<dbReference type="PANTHER" id="PTHR30386:SF17">
    <property type="entry name" value="ALKALINE PROTEASE SECRETION PROTEIN APRE"/>
    <property type="match status" value="1"/>
</dbReference>
<dbReference type="GO" id="GO:0005886">
    <property type="term" value="C:plasma membrane"/>
    <property type="evidence" value="ECO:0007669"/>
    <property type="project" value="UniProtKB-SubCell"/>
</dbReference>
<feature type="transmembrane region" description="Helical" evidence="9">
    <location>
        <begin position="17"/>
        <end position="38"/>
    </location>
</feature>
<dbReference type="InterPro" id="IPR050739">
    <property type="entry name" value="MFP"/>
</dbReference>
<organism evidence="13 14">
    <name type="scientific">Rhizobium lusitanum</name>
    <dbReference type="NCBI Taxonomy" id="293958"/>
    <lineage>
        <taxon>Bacteria</taxon>
        <taxon>Pseudomonadati</taxon>
        <taxon>Pseudomonadota</taxon>
        <taxon>Alphaproteobacteria</taxon>
        <taxon>Hyphomicrobiales</taxon>
        <taxon>Rhizobiaceae</taxon>
        <taxon>Rhizobium/Agrobacterium group</taxon>
        <taxon>Rhizobium</taxon>
    </lineage>
</organism>
<feature type="domain" description="AprE-like beta-barrel" evidence="12">
    <location>
        <begin position="325"/>
        <end position="414"/>
    </location>
</feature>
<dbReference type="Pfam" id="PF25994">
    <property type="entry name" value="HH_AprE"/>
    <property type="match status" value="1"/>
</dbReference>
<dbReference type="InterPro" id="IPR058781">
    <property type="entry name" value="HH_AprE-like"/>
</dbReference>
<feature type="domain" description="AprE-like long alpha-helical hairpin" evidence="11">
    <location>
        <begin position="94"/>
        <end position="282"/>
    </location>
</feature>
<reference evidence="13 14" key="1">
    <citation type="submission" date="2020-08" db="EMBL/GenBank/DDBJ databases">
        <title>Genomic Encyclopedia of Type Strains, Phase IV (KMG-V): Genome sequencing to study the core and pangenomes of soil and plant-associated prokaryotes.</title>
        <authorList>
            <person name="Whitman W."/>
        </authorList>
    </citation>
    <scope>NUCLEOTIDE SEQUENCE [LARGE SCALE GENOMIC DNA]</scope>
    <source>
        <strain evidence="13 14">SEMIA 4060</strain>
    </source>
</reference>
<evidence type="ECO:0000259" key="12">
    <source>
        <dbReference type="Pfam" id="PF26002"/>
    </source>
</evidence>
<dbReference type="GO" id="GO:0015031">
    <property type="term" value="P:protein transport"/>
    <property type="evidence" value="ECO:0007669"/>
    <property type="project" value="InterPro"/>
</dbReference>
<dbReference type="NCBIfam" id="TIGR01843">
    <property type="entry name" value="type_I_hlyD"/>
    <property type="match status" value="1"/>
</dbReference>
<evidence type="ECO:0000256" key="4">
    <source>
        <dbReference type="ARBA" id="ARBA00022475"/>
    </source>
</evidence>
<dbReference type="PANTHER" id="PTHR30386">
    <property type="entry name" value="MEMBRANE FUSION SUBUNIT OF EMRAB-TOLC MULTIDRUG EFFLUX PUMP"/>
    <property type="match status" value="1"/>
</dbReference>
<keyword evidence="10" id="KW-0175">Coiled coil</keyword>
<evidence type="ECO:0000256" key="9">
    <source>
        <dbReference type="RuleBase" id="RU365093"/>
    </source>
</evidence>
<evidence type="ECO:0000256" key="2">
    <source>
        <dbReference type="ARBA" id="ARBA00009477"/>
    </source>
</evidence>
<evidence type="ECO:0000256" key="10">
    <source>
        <dbReference type="SAM" id="Coils"/>
    </source>
</evidence>
<keyword evidence="6 9" id="KW-0812">Transmembrane</keyword>
<comment type="caution">
    <text evidence="13">The sequence shown here is derived from an EMBL/GenBank/DDBJ whole genome shotgun (WGS) entry which is preliminary data.</text>
</comment>